<comment type="caution">
    <text evidence="1">The sequence shown here is derived from an EMBL/GenBank/DDBJ whole genome shotgun (WGS) entry which is preliminary data.</text>
</comment>
<evidence type="ECO:0000313" key="1">
    <source>
        <dbReference type="EMBL" id="KTC67855.1"/>
    </source>
</evidence>
<dbReference type="Proteomes" id="UP000054695">
    <property type="component" value="Unassembled WGS sequence"/>
</dbReference>
<evidence type="ECO:0000313" key="2">
    <source>
        <dbReference type="Proteomes" id="UP000054695"/>
    </source>
</evidence>
<keyword evidence="2" id="KW-1185">Reference proteome</keyword>
<organism evidence="1 2">
    <name type="scientific">Legionella bozemanae</name>
    <name type="common">Fluoribacter bozemanae</name>
    <dbReference type="NCBI Taxonomy" id="447"/>
    <lineage>
        <taxon>Bacteria</taxon>
        <taxon>Pseudomonadati</taxon>
        <taxon>Pseudomonadota</taxon>
        <taxon>Gammaproteobacteria</taxon>
        <taxon>Legionellales</taxon>
        <taxon>Legionellaceae</taxon>
        <taxon>Legionella</taxon>
    </lineage>
</organism>
<proteinExistence type="predicted"/>
<reference evidence="1 2" key="1">
    <citation type="submission" date="2015-11" db="EMBL/GenBank/DDBJ databases">
        <title>Genomic analysis of 38 Legionella species identifies large and diverse effector repertoires.</title>
        <authorList>
            <person name="Burstein D."/>
            <person name="Amaro F."/>
            <person name="Zusman T."/>
            <person name="Lifshitz Z."/>
            <person name="Cohen O."/>
            <person name="Gilbert J.A."/>
            <person name="Pupko T."/>
            <person name="Shuman H.A."/>
            <person name="Segal G."/>
        </authorList>
    </citation>
    <scope>NUCLEOTIDE SEQUENCE [LARGE SCALE GENOMIC DNA]</scope>
    <source>
        <strain evidence="1 2">WIGA</strain>
    </source>
</reference>
<name>A0A0W0R9V0_LEGBO</name>
<dbReference type="RefSeq" id="WP_058461006.1">
    <property type="nucleotide sequence ID" value="NZ_CAAAIY010000073.1"/>
</dbReference>
<gene>
    <name evidence="1" type="ORF">Lboz_3498</name>
</gene>
<dbReference type="EMBL" id="LNXU01000057">
    <property type="protein sequence ID" value="KTC67855.1"/>
    <property type="molecule type" value="Genomic_DNA"/>
</dbReference>
<accession>A0A0W0R9V0</accession>
<dbReference type="PATRIC" id="fig|447.4.peg.3744"/>
<dbReference type="OrthoDB" id="5292689at2"/>
<dbReference type="STRING" id="447.Lboz_3498"/>
<protein>
    <submittedName>
        <fullName evidence="1">Uncharacterized protein</fullName>
    </submittedName>
</protein>
<dbReference type="AlphaFoldDB" id="A0A0W0R9V0"/>
<sequence length="176" mass="20532">MVFETDDFPVTVAMVEDGPTSGTEKQASLVKINRFHYEVAVLESLREKLRCKLIWIEGAYRYRNPDDDLPADWETSREARYLQLGLPLEASDFIKKLKRELHLNLQNLNDTILHNKKVKILDKNDGHIKVTPLKAQALPPFLDTLQREINRRWVLPHIQPKLAMNFNLFSKFPNIL</sequence>